<comment type="caution">
    <text evidence="4">The sequence shown here is derived from an EMBL/GenBank/DDBJ whole genome shotgun (WGS) entry which is preliminary data.</text>
</comment>
<dbReference type="SUPFAM" id="SSF46689">
    <property type="entry name" value="Homeodomain-like"/>
    <property type="match status" value="1"/>
</dbReference>
<dbReference type="InterPro" id="IPR036397">
    <property type="entry name" value="RNaseH_sf"/>
</dbReference>
<accession>A0A922SNK7</accession>
<dbReference type="InterPro" id="IPR004875">
    <property type="entry name" value="DDE_SF_endonuclease_dom"/>
</dbReference>
<evidence type="ECO:0000256" key="1">
    <source>
        <dbReference type="ARBA" id="ARBA00004123"/>
    </source>
</evidence>
<dbReference type="Gene3D" id="1.10.10.60">
    <property type="entry name" value="Homeodomain-like"/>
    <property type="match status" value="1"/>
</dbReference>
<name>A0A922SNK7_SPOEX</name>
<feature type="domain" description="DDE-1" evidence="3">
    <location>
        <begin position="246"/>
        <end position="364"/>
    </location>
</feature>
<evidence type="ECO:0000256" key="2">
    <source>
        <dbReference type="SAM" id="MobiDB-lite"/>
    </source>
</evidence>
<dbReference type="InterPro" id="IPR050863">
    <property type="entry name" value="CenT-Element_Derived"/>
</dbReference>
<organism evidence="4 5">
    <name type="scientific">Spodoptera exigua</name>
    <name type="common">Beet armyworm</name>
    <name type="synonym">Noctua fulgens</name>
    <dbReference type="NCBI Taxonomy" id="7107"/>
    <lineage>
        <taxon>Eukaryota</taxon>
        <taxon>Metazoa</taxon>
        <taxon>Ecdysozoa</taxon>
        <taxon>Arthropoda</taxon>
        <taxon>Hexapoda</taxon>
        <taxon>Insecta</taxon>
        <taxon>Pterygota</taxon>
        <taxon>Neoptera</taxon>
        <taxon>Endopterygota</taxon>
        <taxon>Lepidoptera</taxon>
        <taxon>Glossata</taxon>
        <taxon>Ditrysia</taxon>
        <taxon>Noctuoidea</taxon>
        <taxon>Noctuidae</taxon>
        <taxon>Amphipyrinae</taxon>
        <taxon>Spodoptera</taxon>
    </lineage>
</organism>
<evidence type="ECO:0000313" key="5">
    <source>
        <dbReference type="Proteomes" id="UP000814243"/>
    </source>
</evidence>
<comment type="subcellular location">
    <subcellularLocation>
        <location evidence="1">Nucleus</location>
    </subcellularLocation>
</comment>
<dbReference type="Gene3D" id="3.30.420.10">
    <property type="entry name" value="Ribonuclease H-like superfamily/Ribonuclease H"/>
    <property type="match status" value="1"/>
</dbReference>
<proteinExistence type="predicted"/>
<protein>
    <recommendedName>
        <fullName evidence="3">DDE-1 domain-containing protein</fullName>
    </recommendedName>
</protein>
<dbReference type="InterPro" id="IPR009057">
    <property type="entry name" value="Homeodomain-like_sf"/>
</dbReference>
<dbReference type="AlphaFoldDB" id="A0A922SNK7"/>
<dbReference type="GO" id="GO:0005634">
    <property type="term" value="C:nucleus"/>
    <property type="evidence" value="ECO:0007669"/>
    <property type="project" value="UniProtKB-SubCell"/>
</dbReference>
<evidence type="ECO:0000313" key="4">
    <source>
        <dbReference type="EMBL" id="KAH9645062.1"/>
    </source>
</evidence>
<dbReference type="Proteomes" id="UP000814243">
    <property type="component" value="Unassembled WGS sequence"/>
</dbReference>
<gene>
    <name evidence="4" type="ORF">HF086_005607</name>
</gene>
<sequence>MDIMPAPYKQDSGNSECEGPCTRSSRANRKLKAYSSEDVENAIEKILSQALTIKAASQKYKVPVTTLKFKLKALRPKRKTPLLKMAVTNEEDLTFKKHLLLINEMGIPVTFHDIIAVVKAYLTEADKGMTCYRSNNPGIFWCKQFLQRYPEVKEIITSNQQITKGRIVPNTPRTINNFFNRFEGELYSNYVTPDNIYTMDECGFGVDPKKKSLLFRRSSRHPDLDKLCGTSNYSVVFCGNAIGELIDPFFIFKESIPTPSEHPYYSSSTSGWIDTTVFDDWLEKHFVPTIDEKHGKKIVICDNLSAHVSVKALQICAENNIALICPLGNSSHLHPFDFEFYETMQTAWRAVLYSWRGTPTGQLTRWQKKSLASAVNLGIPKDVFCKLVNRAIENNESSSENIVNGFAKCGIYPLSREVVLESLLQEKGVTIVR</sequence>
<dbReference type="GO" id="GO:0003677">
    <property type="term" value="F:DNA binding"/>
    <property type="evidence" value="ECO:0007669"/>
    <property type="project" value="TreeGrafter"/>
</dbReference>
<dbReference type="PANTHER" id="PTHR19303">
    <property type="entry name" value="TRANSPOSON"/>
    <property type="match status" value="1"/>
</dbReference>
<feature type="region of interest" description="Disordered" evidence="2">
    <location>
        <begin position="1"/>
        <end position="23"/>
    </location>
</feature>
<evidence type="ECO:0000259" key="3">
    <source>
        <dbReference type="Pfam" id="PF03184"/>
    </source>
</evidence>
<dbReference type="PANTHER" id="PTHR19303:SF74">
    <property type="entry name" value="POGO TRANSPOSABLE ELEMENT WITH KRAB DOMAIN"/>
    <property type="match status" value="1"/>
</dbReference>
<reference evidence="4" key="1">
    <citation type="journal article" date="2021" name="G3 (Bethesda)">
        <title>Genome and transcriptome analysis of the beet armyworm Spodoptera exigua reveals targets for pest control. .</title>
        <authorList>
            <person name="Simon S."/>
            <person name="Breeschoten T."/>
            <person name="Jansen H.J."/>
            <person name="Dirks R.P."/>
            <person name="Schranz M.E."/>
            <person name="Ros V.I.D."/>
        </authorList>
    </citation>
    <scope>NUCLEOTIDE SEQUENCE</scope>
    <source>
        <strain evidence="4">TB_SE_WUR_2020</strain>
    </source>
</reference>
<dbReference type="Pfam" id="PF03184">
    <property type="entry name" value="DDE_1"/>
    <property type="match status" value="1"/>
</dbReference>
<dbReference type="EMBL" id="JACEFF010000057">
    <property type="protein sequence ID" value="KAH9645062.1"/>
    <property type="molecule type" value="Genomic_DNA"/>
</dbReference>